<gene>
    <name evidence="2" type="ORF">P280DRAFT_511157</name>
</gene>
<evidence type="ECO:0000256" key="1">
    <source>
        <dbReference type="SAM" id="MobiDB-lite"/>
    </source>
</evidence>
<reference evidence="2" key="1">
    <citation type="journal article" date="2020" name="Stud. Mycol.">
        <title>101 Dothideomycetes genomes: a test case for predicting lifestyles and emergence of pathogens.</title>
        <authorList>
            <person name="Haridas S."/>
            <person name="Albert R."/>
            <person name="Binder M."/>
            <person name="Bloem J."/>
            <person name="Labutti K."/>
            <person name="Salamov A."/>
            <person name="Andreopoulos B."/>
            <person name="Baker S."/>
            <person name="Barry K."/>
            <person name="Bills G."/>
            <person name="Bluhm B."/>
            <person name="Cannon C."/>
            <person name="Castanera R."/>
            <person name="Culley D."/>
            <person name="Daum C."/>
            <person name="Ezra D."/>
            <person name="Gonzalez J."/>
            <person name="Henrissat B."/>
            <person name="Kuo A."/>
            <person name="Liang C."/>
            <person name="Lipzen A."/>
            <person name="Lutzoni F."/>
            <person name="Magnuson J."/>
            <person name="Mondo S."/>
            <person name="Nolan M."/>
            <person name="Ohm R."/>
            <person name="Pangilinan J."/>
            <person name="Park H.-J."/>
            <person name="Ramirez L."/>
            <person name="Alfaro M."/>
            <person name="Sun H."/>
            <person name="Tritt A."/>
            <person name="Yoshinaga Y."/>
            <person name="Zwiers L.-H."/>
            <person name="Turgeon B."/>
            <person name="Goodwin S."/>
            <person name="Spatafora J."/>
            <person name="Crous P."/>
            <person name="Grigoriev I."/>
        </authorList>
    </citation>
    <scope>NUCLEOTIDE SEQUENCE</scope>
    <source>
        <strain evidence="2">CBS 473.64</strain>
    </source>
</reference>
<feature type="compositionally biased region" description="Polar residues" evidence="1">
    <location>
        <begin position="161"/>
        <end position="194"/>
    </location>
</feature>
<organism evidence="2 3">
    <name type="scientific">Massarina eburnea CBS 473.64</name>
    <dbReference type="NCBI Taxonomy" id="1395130"/>
    <lineage>
        <taxon>Eukaryota</taxon>
        <taxon>Fungi</taxon>
        <taxon>Dikarya</taxon>
        <taxon>Ascomycota</taxon>
        <taxon>Pezizomycotina</taxon>
        <taxon>Dothideomycetes</taxon>
        <taxon>Pleosporomycetidae</taxon>
        <taxon>Pleosporales</taxon>
        <taxon>Massarineae</taxon>
        <taxon>Massarinaceae</taxon>
        <taxon>Massarina</taxon>
    </lineage>
</organism>
<dbReference type="Proteomes" id="UP000799753">
    <property type="component" value="Unassembled WGS sequence"/>
</dbReference>
<feature type="region of interest" description="Disordered" evidence="1">
    <location>
        <begin position="58"/>
        <end position="145"/>
    </location>
</feature>
<sequence>MPTAQAAIRCTGHLKDLPKAQCSRQGGHVKFLAKYSKTGMYFPPSCILERCQHHKDMGPTQFEPRFSAPSAPATPAAPAAPRFSQISSAKSSQRSQRRLSQRLSSQNIPAPSPTIVDSVEHDDVPDDNVDNGDDSEDDGDGHFESAFSPLNILQEQGHMLHSSQRKSTPGTSFRTTPPRTIPSSREVSASKITPSNSNNNTSSKGLADTFLSLPRDAENKAIGTRLTEARSCQIQGSIPVRQQVHSLLTPLGRKLPMQRRVDVLTAGVMSGIERLDLNDASTMRLAERWVQHEEKLTGMQGRVDSVEERLKKGGL</sequence>
<dbReference type="AlphaFoldDB" id="A0A6A6RK50"/>
<accession>A0A6A6RK50</accession>
<feature type="compositionally biased region" description="Acidic residues" evidence="1">
    <location>
        <begin position="123"/>
        <end position="139"/>
    </location>
</feature>
<evidence type="ECO:0000313" key="3">
    <source>
        <dbReference type="Proteomes" id="UP000799753"/>
    </source>
</evidence>
<name>A0A6A6RK50_9PLEO</name>
<feature type="region of interest" description="Disordered" evidence="1">
    <location>
        <begin position="158"/>
        <end position="205"/>
    </location>
</feature>
<protein>
    <submittedName>
        <fullName evidence="2">Uncharacterized protein</fullName>
    </submittedName>
</protein>
<proteinExistence type="predicted"/>
<keyword evidence="3" id="KW-1185">Reference proteome</keyword>
<dbReference type="EMBL" id="MU006806">
    <property type="protein sequence ID" value="KAF2635526.1"/>
    <property type="molecule type" value="Genomic_DNA"/>
</dbReference>
<feature type="compositionally biased region" description="Low complexity" evidence="1">
    <location>
        <begin position="64"/>
        <end position="94"/>
    </location>
</feature>
<evidence type="ECO:0000313" key="2">
    <source>
        <dbReference type="EMBL" id="KAF2635526.1"/>
    </source>
</evidence>